<gene>
    <name evidence="2" type="ORF">ACRE_073310</name>
</gene>
<reference evidence="3" key="1">
    <citation type="journal article" date="2014" name="Genome Announc.">
        <title>Genome sequence and annotation of Acremonium chrysogenum, producer of the beta-lactam antibiotic cephalosporin C.</title>
        <authorList>
            <person name="Terfehr D."/>
            <person name="Dahlmann T.A."/>
            <person name="Specht T."/>
            <person name="Zadra I."/>
            <person name="Kuernsteiner H."/>
            <person name="Kueck U."/>
        </authorList>
    </citation>
    <scope>NUCLEOTIDE SEQUENCE [LARGE SCALE GENOMIC DNA]</scope>
    <source>
        <strain evidence="3">ATCC 11550 / CBS 779.69 / DSM 880 / IAM 14645 / JCM 23072 / IMI 49137</strain>
    </source>
</reference>
<feature type="compositionally biased region" description="Polar residues" evidence="1">
    <location>
        <begin position="409"/>
        <end position="420"/>
    </location>
</feature>
<feature type="region of interest" description="Disordered" evidence="1">
    <location>
        <begin position="885"/>
        <end position="948"/>
    </location>
</feature>
<comment type="caution">
    <text evidence="2">The sequence shown here is derived from an EMBL/GenBank/DDBJ whole genome shotgun (WGS) entry which is preliminary data.</text>
</comment>
<feature type="region of interest" description="Disordered" evidence="1">
    <location>
        <begin position="665"/>
        <end position="710"/>
    </location>
</feature>
<feature type="compositionally biased region" description="Basic and acidic residues" evidence="1">
    <location>
        <begin position="919"/>
        <end position="946"/>
    </location>
</feature>
<feature type="region of interest" description="Disordered" evidence="1">
    <location>
        <begin position="630"/>
        <end position="650"/>
    </location>
</feature>
<feature type="region of interest" description="Disordered" evidence="1">
    <location>
        <begin position="545"/>
        <end position="575"/>
    </location>
</feature>
<sequence length="1024" mass="111109">MLRRALSMTPSQRGKNKQAREPTPDYEAIIRSIEGSKETPTMGKNKGGSSSSSSVPPSEEEYFSLPDEGSSQLPLGSQLSASDDNGTRPAAPRTPIVAEMATPRRSADYEEVDACERETTPDERFSGMSIAPAAPRKACSRTKSPPDKFGDIEVIPATPDSVLKKIAPGTRGGWEDNGNSPTKARSAAKRRGTPAEQAPVPLGESLSQATRRRQSDISSNGRPNWPECPAPAATLSAEECTFPSATPKPALAQGRGSKQPSVAPRANRYPPAKPRPRAKKRDSQKRQTRLSFTPSQPTSSADEGCQVVTASPATIRQECTPPSKDNGESKRLRIKSEPRRGLLIKEEAKRAKSTTKSQTDPVFLDLTQLPSCDESDLDSSSDDGAALPLEGPETLNNTGKQASREPEALQTSVESTTTKSISHDPGEASRNPEASEGELGVTCRDDVCCDTMSTNTIDLERPPSEGHSLQVDDSIPPKGNVNFNPHSPARTSPTSYVLQPAYGHSVPFPDYDPTGRTGRYQPHHRDKIVGLRDILKRTREDYAATRKVAARHGSDGSVPSKSGPSTPPVSTHPHGVEMMLGPEELRTPKMARSIGGDEEVHANKDGMLGNRRSAGQGHDRIAKLCNSELGISPAHGNQSAAESHSKHGAHPLESQIPLRALTPPMGQASLESEEESPPTTPQPRQAPCPEALRRSQETPPVYRTAKAMKPTIDRLKKRIQEGSEPSMHHGHNPKTVMATKAVEAELVWRGLRKPAQRDTFLRELALEYSRILAGSPVCLLSMWAKMLSDLNEECLEIRRDLLPALKEEEEIARAKDMTPFEALLAYGQDSSSDSGGSSDCSDSEGECSRGALKLEDVGDSGTSIITQPDEIQLPALKGHADRAKTNSGLMTPVTSPAGQPRGLTAAHSPAASPCTRKRRLDDNNDNDDRADEKKREPKSSRRRVDAVSRILQTTLRRKEVARGIAAGKDAASMAQDVVNFHTGGWKEKLKENAAVIQTGPNRTRKRQRRQHAWRELSEKMLGRR</sequence>
<dbReference type="AlphaFoldDB" id="A0A086SXW6"/>
<proteinExistence type="predicted"/>
<dbReference type="HOGENOM" id="CLU_295425_0_0_1"/>
<evidence type="ECO:0000313" key="3">
    <source>
        <dbReference type="Proteomes" id="UP000029964"/>
    </source>
</evidence>
<feature type="compositionally biased region" description="Basic and acidic residues" evidence="1">
    <location>
        <begin position="325"/>
        <end position="350"/>
    </location>
</feature>
<feature type="compositionally biased region" description="Low complexity" evidence="1">
    <location>
        <begin position="829"/>
        <end position="840"/>
    </location>
</feature>
<evidence type="ECO:0000313" key="2">
    <source>
        <dbReference type="EMBL" id="KFH41948.1"/>
    </source>
</evidence>
<feature type="compositionally biased region" description="Basic residues" evidence="1">
    <location>
        <begin position="274"/>
        <end position="288"/>
    </location>
</feature>
<evidence type="ECO:0000256" key="1">
    <source>
        <dbReference type="SAM" id="MobiDB-lite"/>
    </source>
</evidence>
<name>A0A086SXW6_HAPC1</name>
<feature type="region of interest" description="Disordered" evidence="1">
    <location>
        <begin position="1"/>
        <end position="439"/>
    </location>
</feature>
<feature type="compositionally biased region" description="Basic and acidic residues" evidence="1">
    <location>
        <begin position="114"/>
        <end position="125"/>
    </location>
</feature>
<feature type="compositionally biased region" description="Polar residues" evidence="1">
    <location>
        <begin position="289"/>
        <end position="301"/>
    </location>
</feature>
<feature type="region of interest" description="Disordered" evidence="1">
    <location>
        <begin position="827"/>
        <end position="847"/>
    </location>
</feature>
<feature type="region of interest" description="Disordered" evidence="1">
    <location>
        <begin position="998"/>
        <end position="1024"/>
    </location>
</feature>
<feature type="compositionally biased region" description="Low complexity" evidence="1">
    <location>
        <begin position="69"/>
        <end position="82"/>
    </location>
</feature>
<dbReference type="Proteomes" id="UP000029964">
    <property type="component" value="Unassembled WGS sequence"/>
</dbReference>
<accession>A0A086SXW6</accession>
<organism evidence="2 3">
    <name type="scientific">Hapsidospora chrysogenum (strain ATCC 11550 / CBS 779.69 / DSM 880 / IAM 14645 / JCM 23072 / IMI 49137)</name>
    <name type="common">Acremonium chrysogenum</name>
    <dbReference type="NCBI Taxonomy" id="857340"/>
    <lineage>
        <taxon>Eukaryota</taxon>
        <taxon>Fungi</taxon>
        <taxon>Dikarya</taxon>
        <taxon>Ascomycota</taxon>
        <taxon>Pezizomycotina</taxon>
        <taxon>Sordariomycetes</taxon>
        <taxon>Hypocreomycetidae</taxon>
        <taxon>Hypocreales</taxon>
        <taxon>Bionectriaceae</taxon>
        <taxon>Hapsidospora</taxon>
    </lineage>
</organism>
<protein>
    <submittedName>
        <fullName evidence="2">Uncharacterized protein</fullName>
    </submittedName>
</protein>
<feature type="compositionally biased region" description="Basic residues" evidence="1">
    <location>
        <begin position="1002"/>
        <end position="1011"/>
    </location>
</feature>
<dbReference type="OrthoDB" id="5104157at2759"/>
<feature type="compositionally biased region" description="Basic and acidic residues" evidence="1">
    <location>
        <begin position="1012"/>
        <end position="1024"/>
    </location>
</feature>
<feature type="compositionally biased region" description="Polar residues" evidence="1">
    <location>
        <begin position="885"/>
        <end position="897"/>
    </location>
</feature>
<keyword evidence="3" id="KW-1185">Reference proteome</keyword>
<dbReference type="EMBL" id="JPKY01000109">
    <property type="protein sequence ID" value="KFH41948.1"/>
    <property type="molecule type" value="Genomic_DNA"/>
</dbReference>